<dbReference type="EMBL" id="JBHSQW010000009">
    <property type="protein sequence ID" value="MFC5993533.1"/>
    <property type="molecule type" value="Genomic_DNA"/>
</dbReference>
<comment type="caution">
    <text evidence="2">The sequence shown here is derived from an EMBL/GenBank/DDBJ whole genome shotgun (WGS) entry which is preliminary data.</text>
</comment>
<name>A0ABW1IYK1_9PSEU</name>
<evidence type="ECO:0000256" key="1">
    <source>
        <dbReference type="SAM" id="MobiDB-lite"/>
    </source>
</evidence>
<keyword evidence="3" id="KW-1185">Reference proteome</keyword>
<feature type="compositionally biased region" description="Basic and acidic residues" evidence="1">
    <location>
        <begin position="32"/>
        <end position="43"/>
    </location>
</feature>
<reference evidence="3" key="1">
    <citation type="journal article" date="2019" name="Int. J. Syst. Evol. Microbiol.">
        <title>The Global Catalogue of Microorganisms (GCM) 10K type strain sequencing project: providing services to taxonomists for standard genome sequencing and annotation.</title>
        <authorList>
            <consortium name="The Broad Institute Genomics Platform"/>
            <consortium name="The Broad Institute Genome Sequencing Center for Infectious Disease"/>
            <person name="Wu L."/>
            <person name="Ma J."/>
        </authorList>
    </citation>
    <scope>NUCLEOTIDE SEQUENCE [LARGE SCALE GENOMIC DNA]</scope>
    <source>
        <strain evidence="3">CCM 8391</strain>
    </source>
</reference>
<dbReference type="Proteomes" id="UP001596302">
    <property type="component" value="Unassembled WGS sequence"/>
</dbReference>
<accession>A0ABW1IYK1</accession>
<organism evidence="2 3">
    <name type="scientific">Pseudonocardia hispaniensis</name>
    <dbReference type="NCBI Taxonomy" id="904933"/>
    <lineage>
        <taxon>Bacteria</taxon>
        <taxon>Bacillati</taxon>
        <taxon>Actinomycetota</taxon>
        <taxon>Actinomycetes</taxon>
        <taxon>Pseudonocardiales</taxon>
        <taxon>Pseudonocardiaceae</taxon>
        <taxon>Pseudonocardia</taxon>
    </lineage>
</organism>
<feature type="region of interest" description="Disordered" evidence="1">
    <location>
        <begin position="97"/>
        <end position="117"/>
    </location>
</feature>
<sequence>MTDTELTDRDLEQFRQLLTQPTPPPTDPPTADDDHGGGGDDEHTVALTITLCTPDGVHRNTSIYLPCPVSPKDLTRALMACSAGLLAQIGIHAHTHVLSSADLDTPTPTDPGPAERE</sequence>
<gene>
    <name evidence="2" type="ORF">ACFQE5_04795</name>
</gene>
<proteinExistence type="predicted"/>
<evidence type="ECO:0000313" key="3">
    <source>
        <dbReference type="Proteomes" id="UP001596302"/>
    </source>
</evidence>
<protein>
    <submittedName>
        <fullName evidence="2">Uncharacterized protein</fullName>
    </submittedName>
</protein>
<feature type="region of interest" description="Disordered" evidence="1">
    <location>
        <begin position="15"/>
        <end position="43"/>
    </location>
</feature>
<dbReference type="RefSeq" id="WP_379583190.1">
    <property type="nucleotide sequence ID" value="NZ_JBHSQW010000009.1"/>
</dbReference>
<evidence type="ECO:0000313" key="2">
    <source>
        <dbReference type="EMBL" id="MFC5993533.1"/>
    </source>
</evidence>